<reference evidence="3" key="2">
    <citation type="submission" date="2021-04" db="EMBL/GenBank/DDBJ databases">
        <authorList>
            <person name="Gilroy R."/>
        </authorList>
    </citation>
    <scope>NUCLEOTIDE SEQUENCE</scope>
    <source>
        <strain evidence="3">Gambia15-2214</strain>
    </source>
</reference>
<accession>A0A9E2L3S7</accession>
<evidence type="ECO:0000256" key="2">
    <source>
        <dbReference type="SAM" id="Phobius"/>
    </source>
</evidence>
<feature type="compositionally biased region" description="Polar residues" evidence="1">
    <location>
        <begin position="115"/>
        <end position="133"/>
    </location>
</feature>
<evidence type="ECO:0000313" key="3">
    <source>
        <dbReference type="EMBL" id="MBU3850106.1"/>
    </source>
</evidence>
<keyword evidence="2" id="KW-0812">Transmembrane</keyword>
<feature type="compositionally biased region" description="Low complexity" evidence="1">
    <location>
        <begin position="209"/>
        <end position="227"/>
    </location>
</feature>
<name>A0A9E2L3S7_9SPIR</name>
<comment type="caution">
    <text evidence="3">The sequence shown here is derived from an EMBL/GenBank/DDBJ whole genome shotgun (WGS) entry which is preliminary data.</text>
</comment>
<feature type="compositionally biased region" description="Low complexity" evidence="1">
    <location>
        <begin position="95"/>
        <end position="114"/>
    </location>
</feature>
<dbReference type="EMBL" id="JAHLFV010000144">
    <property type="protein sequence ID" value="MBU3850106.1"/>
    <property type="molecule type" value="Genomic_DNA"/>
</dbReference>
<keyword evidence="2" id="KW-0472">Membrane</keyword>
<sequence>MWEKVKRSILPYKESLSLTLVIWGAIILGLAFFPVKKKPVYHSISLRLESPALVSLNNTSVLPNVFESETVPDVQVTQSPEMPLTVSENILLDNTSTVSTPTSLSDTPPLLSSTRETPSEGQTTTPLQTSDEGPSQAAESAESSGQRRQVLQPSIEEAMANLEKKSISAKDTFSEADFEKAFGSGNTREYSSGTRTVDAVTQNTLAQKTESSLSGSVGSVTGSGMESAGKNGVSTASSQKSSDLTTVSETTASGLQKLRMGKNFVTKSSSGTEYNIKTDVNISYKGDTGTELFTDTGRSLVLLEPSHPVIVISPEKEALINSSREVTITFTVNSSGLVDPNSITITPSAMLPVEIQGEIKDQIATWRFLVPSSYEGYGQVSFNYNIIKR</sequence>
<feature type="compositionally biased region" description="Polar residues" evidence="1">
    <location>
        <begin position="232"/>
        <end position="247"/>
    </location>
</feature>
<dbReference type="Proteomes" id="UP000823914">
    <property type="component" value="Unassembled WGS sequence"/>
</dbReference>
<evidence type="ECO:0000256" key="1">
    <source>
        <dbReference type="SAM" id="MobiDB-lite"/>
    </source>
</evidence>
<feature type="region of interest" description="Disordered" evidence="1">
    <location>
        <begin position="208"/>
        <end position="247"/>
    </location>
</feature>
<protein>
    <submittedName>
        <fullName evidence="3">Uncharacterized protein</fullName>
    </submittedName>
</protein>
<organism evidence="3 4">
    <name type="scientific">Candidatus Treponema excrementipullorum</name>
    <dbReference type="NCBI Taxonomy" id="2838768"/>
    <lineage>
        <taxon>Bacteria</taxon>
        <taxon>Pseudomonadati</taxon>
        <taxon>Spirochaetota</taxon>
        <taxon>Spirochaetia</taxon>
        <taxon>Spirochaetales</taxon>
        <taxon>Treponemataceae</taxon>
        <taxon>Treponema</taxon>
    </lineage>
</organism>
<dbReference type="AlphaFoldDB" id="A0A9E2L3S7"/>
<reference evidence="3" key="1">
    <citation type="journal article" date="2021" name="PeerJ">
        <title>Extensive microbial diversity within the chicken gut microbiome revealed by metagenomics and culture.</title>
        <authorList>
            <person name="Gilroy R."/>
            <person name="Ravi A."/>
            <person name="Getino M."/>
            <person name="Pursley I."/>
            <person name="Horton D.L."/>
            <person name="Alikhan N.F."/>
            <person name="Baker D."/>
            <person name="Gharbi K."/>
            <person name="Hall N."/>
            <person name="Watson M."/>
            <person name="Adriaenssens E.M."/>
            <person name="Foster-Nyarko E."/>
            <person name="Jarju S."/>
            <person name="Secka A."/>
            <person name="Antonio M."/>
            <person name="Oren A."/>
            <person name="Chaudhuri R.R."/>
            <person name="La Ragione R."/>
            <person name="Hildebrand F."/>
            <person name="Pallen M.J."/>
        </authorList>
    </citation>
    <scope>NUCLEOTIDE SEQUENCE</scope>
    <source>
        <strain evidence="3">Gambia15-2214</strain>
    </source>
</reference>
<keyword evidence="2" id="KW-1133">Transmembrane helix</keyword>
<evidence type="ECO:0000313" key="4">
    <source>
        <dbReference type="Proteomes" id="UP000823914"/>
    </source>
</evidence>
<proteinExistence type="predicted"/>
<feature type="region of interest" description="Disordered" evidence="1">
    <location>
        <begin position="95"/>
        <end position="149"/>
    </location>
</feature>
<gene>
    <name evidence="3" type="ORF">IAA16_06030</name>
</gene>
<feature type="transmembrane region" description="Helical" evidence="2">
    <location>
        <begin position="16"/>
        <end position="35"/>
    </location>
</feature>